<dbReference type="Pfam" id="PF04343">
    <property type="entry name" value="DUF488"/>
    <property type="match status" value="1"/>
</dbReference>
<sequence>MRVRTGRFEGLRSWESGKANVAKYLAVMCNVGAVPAEVPTPRIWTIGHGARSLEEFIDMLRAAGVQEVVDVRKMPRSRHNPQFNGDTLPTALAPLGIGYRHAEALGGLRRGRVDSPNGAWRNASFRAYADYMQTVPFQKGLEALETLARGRRTILLCAETLPWRCHRFLIADVLTAQGFTVDHLLTPGHDQRHRLSPWARRRPDGGIWYPAPDPLPLQEGSHRSP</sequence>
<accession>E6QH92</accession>
<dbReference type="EMBL" id="CABP01000192">
    <property type="protein sequence ID" value="CBI06606.1"/>
    <property type="molecule type" value="Genomic_DNA"/>
</dbReference>
<reference evidence="1" key="1">
    <citation type="submission" date="2009-10" db="EMBL/GenBank/DDBJ databases">
        <title>Diversity of trophic interactions inside an arsenic-rich microbial ecosystem.</title>
        <authorList>
            <person name="Bertin P.N."/>
            <person name="Heinrich-Salmeron A."/>
            <person name="Pelletier E."/>
            <person name="Goulhen-Chollet F."/>
            <person name="Arsene-Ploetze F."/>
            <person name="Gallien S."/>
            <person name="Calteau A."/>
            <person name="Vallenet D."/>
            <person name="Casiot C."/>
            <person name="Chane-Woon-Ming B."/>
            <person name="Giloteaux L."/>
            <person name="Barakat M."/>
            <person name="Bonnefoy V."/>
            <person name="Bruneel O."/>
            <person name="Chandler M."/>
            <person name="Cleiss J."/>
            <person name="Duran R."/>
            <person name="Elbaz-Poulichet F."/>
            <person name="Fonknechten N."/>
            <person name="Lauga B."/>
            <person name="Mornico D."/>
            <person name="Ortet P."/>
            <person name="Schaeffer C."/>
            <person name="Siguier P."/>
            <person name="Alexander Thil Smith A."/>
            <person name="Van Dorsselaer A."/>
            <person name="Weissenbach J."/>
            <person name="Medigue C."/>
            <person name="Le Paslier D."/>
        </authorList>
    </citation>
    <scope>NUCLEOTIDE SEQUENCE</scope>
</reference>
<evidence type="ECO:0008006" key="2">
    <source>
        <dbReference type="Google" id="ProtNLM"/>
    </source>
</evidence>
<evidence type="ECO:0000313" key="1">
    <source>
        <dbReference type="EMBL" id="CBI06606.1"/>
    </source>
</evidence>
<organism evidence="1">
    <name type="scientific">mine drainage metagenome</name>
    <dbReference type="NCBI Taxonomy" id="410659"/>
    <lineage>
        <taxon>unclassified sequences</taxon>
        <taxon>metagenomes</taxon>
        <taxon>ecological metagenomes</taxon>
    </lineage>
</organism>
<gene>
    <name evidence="1" type="ORF">CARN5_3167</name>
</gene>
<dbReference type="PANTHER" id="PTHR39337">
    <property type="entry name" value="BLR5642 PROTEIN"/>
    <property type="match status" value="1"/>
</dbReference>
<protein>
    <recommendedName>
        <fullName evidence="2">Protein containing DUF488</fullName>
    </recommendedName>
</protein>
<name>E6QH92_9ZZZZ</name>
<dbReference type="InterPro" id="IPR007438">
    <property type="entry name" value="DUF488"/>
</dbReference>
<dbReference type="AlphaFoldDB" id="E6QH92"/>
<dbReference type="PANTHER" id="PTHR39337:SF1">
    <property type="entry name" value="BLR5642 PROTEIN"/>
    <property type="match status" value="1"/>
</dbReference>
<comment type="caution">
    <text evidence="1">The sequence shown here is derived from an EMBL/GenBank/DDBJ whole genome shotgun (WGS) entry which is preliminary data.</text>
</comment>
<proteinExistence type="predicted"/>